<proteinExistence type="predicted"/>
<dbReference type="Gene3D" id="3.40.50.300">
    <property type="entry name" value="P-loop containing nucleotide triphosphate hydrolases"/>
    <property type="match status" value="1"/>
</dbReference>
<evidence type="ECO:0000313" key="2">
    <source>
        <dbReference type="Proteomes" id="UP001344906"/>
    </source>
</evidence>
<keyword evidence="1" id="KW-0547">Nucleotide-binding</keyword>
<dbReference type="PANTHER" id="PTHR37807">
    <property type="entry name" value="OS07G0160300 PROTEIN"/>
    <property type="match status" value="1"/>
</dbReference>
<comment type="caution">
    <text evidence="1">The sequence shown here is derived from an EMBL/GenBank/DDBJ whole genome shotgun (WGS) entry which is preliminary data.</text>
</comment>
<dbReference type="PANTHER" id="PTHR37807:SF3">
    <property type="entry name" value="OS07G0160300 PROTEIN"/>
    <property type="match status" value="1"/>
</dbReference>
<dbReference type="EMBL" id="BSRI01000001">
    <property type="protein sequence ID" value="GLV54320.1"/>
    <property type="molecule type" value="Genomic_DNA"/>
</dbReference>
<dbReference type="RefSeq" id="WP_338248013.1">
    <property type="nucleotide sequence ID" value="NZ_BSRI01000001.1"/>
</dbReference>
<dbReference type="InterPro" id="IPR027417">
    <property type="entry name" value="P-loop_NTPase"/>
</dbReference>
<keyword evidence="1" id="KW-0067">ATP-binding</keyword>
<dbReference type="GO" id="GO:0005524">
    <property type="term" value="F:ATP binding"/>
    <property type="evidence" value="ECO:0007669"/>
    <property type="project" value="UniProtKB-KW"/>
</dbReference>
<dbReference type="SUPFAM" id="SSF52540">
    <property type="entry name" value="P-loop containing nucleoside triphosphate hydrolases"/>
    <property type="match status" value="1"/>
</dbReference>
<keyword evidence="2" id="KW-1185">Reference proteome</keyword>
<name>A0ABQ6FJD4_9CHLR</name>
<accession>A0ABQ6FJD4</accession>
<evidence type="ECO:0000313" key="1">
    <source>
        <dbReference type="EMBL" id="GLV54320.1"/>
    </source>
</evidence>
<gene>
    <name evidence="1" type="ORF">KDH_11680</name>
</gene>
<sequence>MWLIVMKGLPGSGKSTLSRVVSKHFGWPLIDKDDARDCLADEIPEAGGVAYDIMFRIACRQLLQRLSVICDSPLTAPMSYDHAQAVARKTQATLIVIECICSDETLWKRRITSREAFGLPAHHQTDWDRFQVYRRLHGFQANYPISYLHLVVDTIKPIHECLNEIVVWLA</sequence>
<dbReference type="Proteomes" id="UP001344906">
    <property type="component" value="Unassembled WGS sequence"/>
</dbReference>
<dbReference type="Pfam" id="PF13671">
    <property type="entry name" value="AAA_33"/>
    <property type="match status" value="1"/>
</dbReference>
<reference evidence="1 2" key="1">
    <citation type="submission" date="2023-02" db="EMBL/GenBank/DDBJ databases">
        <title>Dictyobacter halimunensis sp. nov., a new member of the class Ktedonobacteria from forest soil in a geothermal area.</title>
        <authorList>
            <person name="Rachmania M.K."/>
            <person name="Ningsih F."/>
            <person name="Sakai Y."/>
            <person name="Yabe S."/>
            <person name="Yokota A."/>
            <person name="Sjamsuridzal W."/>
        </authorList>
    </citation>
    <scope>NUCLEOTIDE SEQUENCE [LARGE SCALE GENOMIC DNA]</scope>
    <source>
        <strain evidence="1 2">S3.2.2.5</strain>
    </source>
</reference>
<organism evidence="1 2">
    <name type="scientific">Dictyobacter halimunensis</name>
    <dbReference type="NCBI Taxonomy" id="3026934"/>
    <lineage>
        <taxon>Bacteria</taxon>
        <taxon>Bacillati</taxon>
        <taxon>Chloroflexota</taxon>
        <taxon>Ktedonobacteria</taxon>
        <taxon>Ktedonobacterales</taxon>
        <taxon>Dictyobacteraceae</taxon>
        <taxon>Dictyobacter</taxon>
    </lineage>
</organism>
<protein>
    <submittedName>
        <fullName evidence="1">ATP-binding protein</fullName>
    </submittedName>
</protein>